<reference evidence="7" key="1">
    <citation type="journal article" date="2015" name="Nature">
        <title>Complex archaea that bridge the gap between prokaryotes and eukaryotes.</title>
        <authorList>
            <person name="Spang A."/>
            <person name="Saw J.H."/>
            <person name="Jorgensen S.L."/>
            <person name="Zaremba-Niedzwiedzka K."/>
            <person name="Martijn J."/>
            <person name="Lind A.E."/>
            <person name="van Eijk R."/>
            <person name="Schleper C."/>
            <person name="Guy L."/>
            <person name="Ettema T.J."/>
        </authorList>
    </citation>
    <scope>NUCLEOTIDE SEQUENCE</scope>
</reference>
<dbReference type="SUPFAM" id="SSF52172">
    <property type="entry name" value="CheY-like"/>
    <property type="match status" value="1"/>
</dbReference>
<dbReference type="GO" id="GO:0000160">
    <property type="term" value="P:phosphorelay signal transduction system"/>
    <property type="evidence" value="ECO:0007669"/>
    <property type="project" value="InterPro"/>
</dbReference>
<dbReference type="SUPFAM" id="SSF46689">
    <property type="entry name" value="Homeodomain-like"/>
    <property type="match status" value="1"/>
</dbReference>
<keyword evidence="2" id="KW-0067">ATP-binding</keyword>
<dbReference type="SUPFAM" id="SSF52540">
    <property type="entry name" value="P-loop containing nucleoside triphosphate hydrolases"/>
    <property type="match status" value="1"/>
</dbReference>
<feature type="non-terminal residue" evidence="7">
    <location>
        <position position="1"/>
    </location>
</feature>
<dbReference type="SMART" id="SM00382">
    <property type="entry name" value="AAA"/>
    <property type="match status" value="1"/>
</dbReference>
<name>A0A0F9AFE7_9ZZZZ</name>
<dbReference type="Pfam" id="PF00072">
    <property type="entry name" value="Response_reg"/>
    <property type="match status" value="1"/>
</dbReference>
<dbReference type="InterPro" id="IPR002197">
    <property type="entry name" value="HTH_Fis"/>
</dbReference>
<dbReference type="GO" id="GO:0006355">
    <property type="term" value="P:regulation of DNA-templated transcription"/>
    <property type="evidence" value="ECO:0007669"/>
    <property type="project" value="InterPro"/>
</dbReference>
<dbReference type="Gene3D" id="1.10.10.60">
    <property type="entry name" value="Homeodomain-like"/>
    <property type="match status" value="1"/>
</dbReference>
<comment type="caution">
    <text evidence="7">The sequence shown here is derived from an EMBL/GenBank/DDBJ whole genome shotgun (WGS) entry which is preliminary data.</text>
</comment>
<evidence type="ECO:0008006" key="8">
    <source>
        <dbReference type="Google" id="ProtNLM"/>
    </source>
</evidence>
<dbReference type="CDD" id="cd00009">
    <property type="entry name" value="AAA"/>
    <property type="match status" value="1"/>
</dbReference>
<dbReference type="PROSITE" id="PS50110">
    <property type="entry name" value="RESPONSE_REGULATORY"/>
    <property type="match status" value="1"/>
</dbReference>
<dbReference type="GO" id="GO:0043565">
    <property type="term" value="F:sequence-specific DNA binding"/>
    <property type="evidence" value="ECO:0007669"/>
    <property type="project" value="InterPro"/>
</dbReference>
<dbReference type="InterPro" id="IPR003593">
    <property type="entry name" value="AAA+_ATPase"/>
</dbReference>
<feature type="domain" description="Response regulatory" evidence="6">
    <location>
        <begin position="1"/>
        <end position="106"/>
    </location>
</feature>
<dbReference type="PRINTS" id="PR01590">
    <property type="entry name" value="HTHFIS"/>
</dbReference>
<keyword evidence="1" id="KW-0547">Nucleotide-binding</keyword>
<dbReference type="InterPro" id="IPR011006">
    <property type="entry name" value="CheY-like_superfamily"/>
</dbReference>
<evidence type="ECO:0000259" key="6">
    <source>
        <dbReference type="PROSITE" id="PS50110"/>
    </source>
</evidence>
<evidence type="ECO:0000256" key="1">
    <source>
        <dbReference type="ARBA" id="ARBA00022741"/>
    </source>
</evidence>
<dbReference type="SMART" id="SM00448">
    <property type="entry name" value="REC"/>
    <property type="match status" value="1"/>
</dbReference>
<feature type="domain" description="Sigma-54 factor interaction" evidence="5">
    <location>
        <begin position="136"/>
        <end position="364"/>
    </location>
</feature>
<dbReference type="InterPro" id="IPR025662">
    <property type="entry name" value="Sigma_54_int_dom_ATP-bd_1"/>
</dbReference>
<dbReference type="EMBL" id="LAZR01042959">
    <property type="protein sequence ID" value="KKL08239.1"/>
    <property type="molecule type" value="Genomic_DNA"/>
</dbReference>
<dbReference type="InterPro" id="IPR001789">
    <property type="entry name" value="Sig_transdc_resp-reg_receiver"/>
</dbReference>
<dbReference type="AlphaFoldDB" id="A0A0F9AFE7"/>
<dbReference type="InterPro" id="IPR058031">
    <property type="entry name" value="AAA_lid_NorR"/>
</dbReference>
<dbReference type="Pfam" id="PF02954">
    <property type="entry name" value="HTH_8"/>
    <property type="match status" value="1"/>
</dbReference>
<dbReference type="PROSITE" id="PS50045">
    <property type="entry name" value="SIGMA54_INTERACT_4"/>
    <property type="match status" value="1"/>
</dbReference>
<evidence type="ECO:0000256" key="2">
    <source>
        <dbReference type="ARBA" id="ARBA00022840"/>
    </source>
</evidence>
<dbReference type="PANTHER" id="PTHR32071">
    <property type="entry name" value="TRANSCRIPTIONAL REGULATORY PROTEIN"/>
    <property type="match status" value="1"/>
</dbReference>
<keyword evidence="3" id="KW-0805">Transcription regulation</keyword>
<dbReference type="Pfam" id="PF25601">
    <property type="entry name" value="AAA_lid_14"/>
    <property type="match status" value="1"/>
</dbReference>
<dbReference type="InterPro" id="IPR002078">
    <property type="entry name" value="Sigma_54_int"/>
</dbReference>
<dbReference type="PANTHER" id="PTHR32071:SF13">
    <property type="entry name" value="RESPONSE REGULATOR HSFA"/>
    <property type="match status" value="1"/>
</dbReference>
<dbReference type="FunFam" id="3.40.50.300:FF:000006">
    <property type="entry name" value="DNA-binding transcriptional regulator NtrC"/>
    <property type="match status" value="1"/>
</dbReference>
<proteinExistence type="predicted"/>
<keyword evidence="4" id="KW-0804">Transcription</keyword>
<dbReference type="Gene3D" id="3.40.50.300">
    <property type="entry name" value="P-loop containing nucleotide triphosphate hydrolases"/>
    <property type="match status" value="1"/>
</dbReference>
<organism evidence="7">
    <name type="scientific">marine sediment metagenome</name>
    <dbReference type="NCBI Taxonomy" id="412755"/>
    <lineage>
        <taxon>unclassified sequences</taxon>
        <taxon>metagenomes</taxon>
        <taxon>ecological metagenomes</taxon>
    </lineage>
</organism>
<dbReference type="Pfam" id="PF00158">
    <property type="entry name" value="Sigma54_activat"/>
    <property type="match status" value="1"/>
</dbReference>
<dbReference type="Gene3D" id="1.10.8.60">
    <property type="match status" value="1"/>
</dbReference>
<sequence length="447" mass="49490">ILEGISEALMSRGINNIITCTDSRQVMEILNKQEIELILLDLMMPHLSGENLLPRIVTGFPDIPVIVLTGLNDLSIAVECMKVGACDYMVKAVEENRLLSGVKKAIEIRELKREYSELKSQFLKNTIDNEETFSDIITNNPKMKAIFIYIGSVSETGHPVLITGETGVGKGLVAEAIHRLSRREGEYIAVNISGFDDTMFTDTLFGHKKGAFTGANQARSGLVARAAAGTLFLDEIGDLSLSSQTKLLRLLEDGEYFPLGSDLALHSDARIVAATNNSIAELVDQGRFRKDLYYRLKIHEIEVPPLRERRDDLPLLIGHFLTQAADELHKQMPTAPPEIYQLLGSHDFPGNIRELKSMILDAVSRHQGKVMSLESFKTAMSRKETKPEPCPSENIVGFSARLPTLKEIDRLLIEEALKRSGGNMSVAAMHLGISAQAVSKRLKRAEQ</sequence>
<dbReference type="InterPro" id="IPR027417">
    <property type="entry name" value="P-loop_NTPase"/>
</dbReference>
<evidence type="ECO:0000256" key="3">
    <source>
        <dbReference type="ARBA" id="ARBA00023015"/>
    </source>
</evidence>
<evidence type="ECO:0000259" key="5">
    <source>
        <dbReference type="PROSITE" id="PS50045"/>
    </source>
</evidence>
<protein>
    <recommendedName>
        <fullName evidence="8">Sigma-54-dependent Fis family transcriptional regulator</fullName>
    </recommendedName>
</protein>
<evidence type="ECO:0000256" key="4">
    <source>
        <dbReference type="ARBA" id="ARBA00023163"/>
    </source>
</evidence>
<evidence type="ECO:0000313" key="7">
    <source>
        <dbReference type="EMBL" id="KKL08239.1"/>
    </source>
</evidence>
<accession>A0A0F9AFE7</accession>
<dbReference type="PROSITE" id="PS00675">
    <property type="entry name" value="SIGMA54_INTERACT_1"/>
    <property type="match status" value="1"/>
</dbReference>
<dbReference type="GO" id="GO:0005524">
    <property type="term" value="F:ATP binding"/>
    <property type="evidence" value="ECO:0007669"/>
    <property type="project" value="UniProtKB-KW"/>
</dbReference>
<gene>
    <name evidence="7" type="ORF">LCGC14_2577850</name>
</gene>
<dbReference type="InterPro" id="IPR009057">
    <property type="entry name" value="Homeodomain-like_sf"/>
</dbReference>
<dbReference type="Gene3D" id="3.40.50.2300">
    <property type="match status" value="1"/>
</dbReference>